<sequence>MTTVSDNRHGYDQSRNPGKDSPYYKIWAKDCAMPHGLNSHREYIRDHGVNRYGYGNHKDSHY</sequence>
<reference evidence="2" key="1">
    <citation type="journal article" date="2014" name="Front. Microbiol.">
        <title>High frequency of phylogenetically diverse reductive dehalogenase-homologous genes in deep subseafloor sedimentary metagenomes.</title>
        <authorList>
            <person name="Kawai M."/>
            <person name="Futagami T."/>
            <person name="Toyoda A."/>
            <person name="Takaki Y."/>
            <person name="Nishi S."/>
            <person name="Hori S."/>
            <person name="Arai W."/>
            <person name="Tsubouchi T."/>
            <person name="Morono Y."/>
            <person name="Uchiyama I."/>
            <person name="Ito T."/>
            <person name="Fujiyama A."/>
            <person name="Inagaki F."/>
            <person name="Takami H."/>
        </authorList>
    </citation>
    <scope>NUCLEOTIDE SEQUENCE</scope>
    <source>
        <strain evidence="2">Expedition CK06-06</strain>
    </source>
</reference>
<gene>
    <name evidence="2" type="ORF">S01H1_49783</name>
</gene>
<name>X0WP62_9ZZZZ</name>
<proteinExistence type="predicted"/>
<dbReference type="EMBL" id="BARS01032041">
    <property type="protein sequence ID" value="GAG24977.1"/>
    <property type="molecule type" value="Genomic_DNA"/>
</dbReference>
<protein>
    <submittedName>
        <fullName evidence="2">Uncharacterized protein</fullName>
    </submittedName>
</protein>
<accession>X0WP62</accession>
<feature type="region of interest" description="Disordered" evidence="1">
    <location>
        <begin position="1"/>
        <end position="21"/>
    </location>
</feature>
<comment type="caution">
    <text evidence="2">The sequence shown here is derived from an EMBL/GenBank/DDBJ whole genome shotgun (WGS) entry which is preliminary data.</text>
</comment>
<dbReference type="AlphaFoldDB" id="X0WP62"/>
<evidence type="ECO:0000313" key="2">
    <source>
        <dbReference type="EMBL" id="GAG24977.1"/>
    </source>
</evidence>
<feature type="compositionally biased region" description="Basic and acidic residues" evidence="1">
    <location>
        <begin position="1"/>
        <end position="12"/>
    </location>
</feature>
<organism evidence="2">
    <name type="scientific">marine sediment metagenome</name>
    <dbReference type="NCBI Taxonomy" id="412755"/>
    <lineage>
        <taxon>unclassified sequences</taxon>
        <taxon>metagenomes</taxon>
        <taxon>ecological metagenomes</taxon>
    </lineage>
</organism>
<evidence type="ECO:0000256" key="1">
    <source>
        <dbReference type="SAM" id="MobiDB-lite"/>
    </source>
</evidence>